<evidence type="ECO:0000313" key="4">
    <source>
        <dbReference type="Proteomes" id="UP000799764"/>
    </source>
</evidence>
<gene>
    <name evidence="3" type="ORF">P171DRAFT_126075</name>
</gene>
<keyword evidence="1" id="KW-0175">Coiled coil</keyword>
<feature type="coiled-coil region" evidence="1">
    <location>
        <begin position="162"/>
        <end position="189"/>
    </location>
</feature>
<sequence>MFNLFSSFSDKAPPQDQTMADAPPVTVKKEGDSTEARAGIAEATMVSAQEDVDKDPRVAAVKATKDRFSEEARKALESVARMEDEFKKFRGILLSIQQAERGYSVELHQIEESFQGQQDILRLHTDQIDSTEDAETNFEAIDEANAKIRELHSTKKKVVSMLNQSQIDREDLEIRLSTHQAEVNRVMNQVQDLAQGQPEQKRHNPGARKRDSSGTVKTLTDVAGTVDPLSPSVRPANPRTPSGRSRSRLIASSRIHKPNPSSSDVVPSSSHPSPGPTKDDPDEIDRH</sequence>
<feature type="compositionally biased region" description="Low complexity" evidence="2">
    <location>
        <begin position="242"/>
        <end position="272"/>
    </location>
</feature>
<dbReference type="Proteomes" id="UP000799764">
    <property type="component" value="Unassembled WGS sequence"/>
</dbReference>
<dbReference type="OrthoDB" id="10503517at2759"/>
<proteinExistence type="predicted"/>
<comment type="caution">
    <text evidence="3">The sequence shown here is derived from an EMBL/GenBank/DDBJ whole genome shotgun (WGS) entry which is preliminary data.</text>
</comment>
<organism evidence="3 4">
    <name type="scientific">Karstenula rhodostoma CBS 690.94</name>
    <dbReference type="NCBI Taxonomy" id="1392251"/>
    <lineage>
        <taxon>Eukaryota</taxon>
        <taxon>Fungi</taxon>
        <taxon>Dikarya</taxon>
        <taxon>Ascomycota</taxon>
        <taxon>Pezizomycotina</taxon>
        <taxon>Dothideomycetes</taxon>
        <taxon>Pleosporomycetidae</taxon>
        <taxon>Pleosporales</taxon>
        <taxon>Massarineae</taxon>
        <taxon>Didymosphaeriaceae</taxon>
        <taxon>Karstenula</taxon>
    </lineage>
</organism>
<name>A0A9P4P8T5_9PLEO</name>
<reference evidence="3" key="1">
    <citation type="journal article" date="2020" name="Stud. Mycol.">
        <title>101 Dothideomycetes genomes: a test case for predicting lifestyles and emergence of pathogens.</title>
        <authorList>
            <person name="Haridas S."/>
            <person name="Albert R."/>
            <person name="Binder M."/>
            <person name="Bloem J."/>
            <person name="Labutti K."/>
            <person name="Salamov A."/>
            <person name="Andreopoulos B."/>
            <person name="Baker S."/>
            <person name="Barry K."/>
            <person name="Bills G."/>
            <person name="Bluhm B."/>
            <person name="Cannon C."/>
            <person name="Castanera R."/>
            <person name="Culley D."/>
            <person name="Daum C."/>
            <person name="Ezra D."/>
            <person name="Gonzalez J."/>
            <person name="Henrissat B."/>
            <person name="Kuo A."/>
            <person name="Liang C."/>
            <person name="Lipzen A."/>
            <person name="Lutzoni F."/>
            <person name="Magnuson J."/>
            <person name="Mondo S."/>
            <person name="Nolan M."/>
            <person name="Ohm R."/>
            <person name="Pangilinan J."/>
            <person name="Park H.-J."/>
            <person name="Ramirez L."/>
            <person name="Alfaro M."/>
            <person name="Sun H."/>
            <person name="Tritt A."/>
            <person name="Yoshinaga Y."/>
            <person name="Zwiers L.-H."/>
            <person name="Turgeon B."/>
            <person name="Goodwin S."/>
            <person name="Spatafora J."/>
            <person name="Crous P."/>
            <person name="Grigoriev I."/>
        </authorList>
    </citation>
    <scope>NUCLEOTIDE SEQUENCE</scope>
    <source>
        <strain evidence="3">CBS 690.94</strain>
    </source>
</reference>
<evidence type="ECO:0000256" key="1">
    <source>
        <dbReference type="SAM" id="Coils"/>
    </source>
</evidence>
<feature type="region of interest" description="Disordered" evidence="2">
    <location>
        <begin position="1"/>
        <end position="36"/>
    </location>
</feature>
<dbReference type="EMBL" id="MU001509">
    <property type="protein sequence ID" value="KAF2439591.1"/>
    <property type="molecule type" value="Genomic_DNA"/>
</dbReference>
<feature type="region of interest" description="Disordered" evidence="2">
    <location>
        <begin position="194"/>
        <end position="287"/>
    </location>
</feature>
<evidence type="ECO:0000256" key="2">
    <source>
        <dbReference type="SAM" id="MobiDB-lite"/>
    </source>
</evidence>
<dbReference type="AlphaFoldDB" id="A0A9P4P8T5"/>
<protein>
    <submittedName>
        <fullName evidence="3">Uncharacterized protein</fullName>
    </submittedName>
</protein>
<evidence type="ECO:0000313" key="3">
    <source>
        <dbReference type="EMBL" id="KAF2439591.1"/>
    </source>
</evidence>
<accession>A0A9P4P8T5</accession>
<keyword evidence="4" id="KW-1185">Reference proteome</keyword>